<dbReference type="SUPFAM" id="SSF47661">
    <property type="entry name" value="t-snare proteins"/>
    <property type="match status" value="1"/>
</dbReference>
<protein>
    <submittedName>
        <fullName evidence="6">Snare domain protein</fullName>
    </submittedName>
</protein>
<evidence type="ECO:0000313" key="7">
    <source>
        <dbReference type="Proteomes" id="UP000008983"/>
    </source>
</evidence>
<dbReference type="OrthoDB" id="10255013at2759"/>
<dbReference type="PANTHER" id="PTHR19957">
    <property type="entry name" value="SYNTAXIN"/>
    <property type="match status" value="1"/>
</dbReference>
<evidence type="ECO:0000256" key="3">
    <source>
        <dbReference type="SAM" id="Coils"/>
    </source>
</evidence>
<dbReference type="InterPro" id="IPR010989">
    <property type="entry name" value="SNARE"/>
</dbReference>
<dbReference type="STRING" id="857967.G0QPF5"/>
<dbReference type="GO" id="GO:0005484">
    <property type="term" value="F:SNAP receptor activity"/>
    <property type="evidence" value="ECO:0007669"/>
    <property type="project" value="TreeGrafter"/>
</dbReference>
<dbReference type="SMART" id="SM00397">
    <property type="entry name" value="t_SNARE"/>
    <property type="match status" value="1"/>
</dbReference>
<feature type="domain" description="T-SNARE coiled-coil homology" evidence="5">
    <location>
        <begin position="79"/>
        <end position="141"/>
    </location>
</feature>
<dbReference type="GO" id="GO:0006886">
    <property type="term" value="P:intracellular protein transport"/>
    <property type="evidence" value="ECO:0007669"/>
    <property type="project" value="TreeGrafter"/>
</dbReference>
<dbReference type="GO" id="GO:0048278">
    <property type="term" value="P:vesicle docking"/>
    <property type="evidence" value="ECO:0007669"/>
    <property type="project" value="TreeGrafter"/>
</dbReference>
<dbReference type="FunCoup" id="G0QPF5">
    <property type="interactions" value="7"/>
</dbReference>
<dbReference type="InterPro" id="IPR045242">
    <property type="entry name" value="Syntaxin"/>
</dbReference>
<organism evidence="6 7">
    <name type="scientific">Ichthyophthirius multifiliis</name>
    <name type="common">White spot disease agent</name>
    <name type="synonym">Ich</name>
    <dbReference type="NCBI Taxonomy" id="5932"/>
    <lineage>
        <taxon>Eukaryota</taxon>
        <taxon>Sar</taxon>
        <taxon>Alveolata</taxon>
        <taxon>Ciliophora</taxon>
        <taxon>Intramacronucleata</taxon>
        <taxon>Oligohymenophorea</taxon>
        <taxon>Hymenostomatida</taxon>
        <taxon>Ophryoglenina</taxon>
        <taxon>Ichthyophthirius</taxon>
    </lineage>
</organism>
<comment type="subcellular location">
    <subcellularLocation>
        <location evidence="1">Membrane</location>
        <topology evidence="1">Single-pass type IV membrane protein</topology>
    </subcellularLocation>
</comment>
<dbReference type="EMBL" id="GL983553">
    <property type="protein sequence ID" value="EGR32897.1"/>
    <property type="molecule type" value="Genomic_DNA"/>
</dbReference>
<dbReference type="InParanoid" id="G0QPF5"/>
<dbReference type="PROSITE" id="PS50192">
    <property type="entry name" value="T_SNARE"/>
    <property type="match status" value="1"/>
</dbReference>
<feature type="coiled-coil region" evidence="3">
    <location>
        <begin position="117"/>
        <end position="151"/>
    </location>
</feature>
<accession>G0QPF5</accession>
<keyword evidence="7" id="KW-1185">Reference proteome</keyword>
<dbReference type="OMA" id="HERHSAV"/>
<gene>
    <name evidence="6" type="ORF">IMG5_067380</name>
</gene>
<dbReference type="InterPro" id="IPR000727">
    <property type="entry name" value="T_SNARE_dom"/>
</dbReference>
<dbReference type="GO" id="GO:0006887">
    <property type="term" value="P:exocytosis"/>
    <property type="evidence" value="ECO:0007669"/>
    <property type="project" value="TreeGrafter"/>
</dbReference>
<evidence type="ECO:0000256" key="1">
    <source>
        <dbReference type="ARBA" id="ARBA00004211"/>
    </source>
</evidence>
<dbReference type="GeneID" id="14909070"/>
<sequence length="175" mass="20378">MFQLKAVQNEIKHCLNKTQNIHSEYKKAANEKIKRQVQILNPNITETEQRQILEDPQGMDKLMMKQMMGQSSVQLQYAYQDIKEKYEGIKKLEQSYQQVFQMLNDIAVLVKTQGDMIDDIEINLKNTQNYVKKANKNLEVMKKEHNKGRKKLCCIIFLGLGLLGLILTPFIMKAT</sequence>
<evidence type="ECO:0000313" key="6">
    <source>
        <dbReference type="EMBL" id="EGR32897.1"/>
    </source>
</evidence>
<dbReference type="GO" id="GO:0000149">
    <property type="term" value="F:SNARE binding"/>
    <property type="evidence" value="ECO:0007669"/>
    <property type="project" value="TreeGrafter"/>
</dbReference>
<dbReference type="Proteomes" id="UP000008983">
    <property type="component" value="Unassembled WGS sequence"/>
</dbReference>
<dbReference type="GO" id="GO:0006906">
    <property type="term" value="P:vesicle fusion"/>
    <property type="evidence" value="ECO:0007669"/>
    <property type="project" value="TreeGrafter"/>
</dbReference>
<keyword evidence="4" id="KW-1133">Transmembrane helix</keyword>
<feature type="transmembrane region" description="Helical" evidence="4">
    <location>
        <begin position="152"/>
        <end position="172"/>
    </location>
</feature>
<keyword evidence="4" id="KW-0472">Membrane</keyword>
<proteinExistence type="inferred from homology"/>
<keyword evidence="4" id="KW-0812">Transmembrane</keyword>
<evidence type="ECO:0000256" key="4">
    <source>
        <dbReference type="SAM" id="Phobius"/>
    </source>
</evidence>
<dbReference type="PANTHER" id="PTHR19957:SF307">
    <property type="entry name" value="PROTEIN SSO1-RELATED"/>
    <property type="match status" value="1"/>
</dbReference>
<dbReference type="RefSeq" id="XP_004036883.1">
    <property type="nucleotide sequence ID" value="XM_004036835.1"/>
</dbReference>
<dbReference type="Pfam" id="PF05739">
    <property type="entry name" value="SNARE"/>
    <property type="match status" value="1"/>
</dbReference>
<dbReference type="eggNOG" id="KOG0810">
    <property type="taxonomic scope" value="Eukaryota"/>
</dbReference>
<keyword evidence="3" id="KW-0175">Coiled coil</keyword>
<dbReference type="GO" id="GO:0005886">
    <property type="term" value="C:plasma membrane"/>
    <property type="evidence" value="ECO:0007669"/>
    <property type="project" value="TreeGrafter"/>
</dbReference>
<dbReference type="GO" id="GO:0031201">
    <property type="term" value="C:SNARE complex"/>
    <property type="evidence" value="ECO:0007669"/>
    <property type="project" value="TreeGrafter"/>
</dbReference>
<dbReference type="Gene3D" id="1.20.58.70">
    <property type="match status" value="1"/>
</dbReference>
<dbReference type="CDD" id="cd15848">
    <property type="entry name" value="SNARE_syntaxin1-like"/>
    <property type="match status" value="1"/>
</dbReference>
<dbReference type="GO" id="GO:0012505">
    <property type="term" value="C:endomembrane system"/>
    <property type="evidence" value="ECO:0007669"/>
    <property type="project" value="TreeGrafter"/>
</dbReference>
<dbReference type="AlphaFoldDB" id="G0QPF5"/>
<evidence type="ECO:0000256" key="2">
    <source>
        <dbReference type="ARBA" id="ARBA00009063"/>
    </source>
</evidence>
<name>G0QPF5_ICHMU</name>
<evidence type="ECO:0000259" key="5">
    <source>
        <dbReference type="PROSITE" id="PS50192"/>
    </source>
</evidence>
<comment type="similarity">
    <text evidence="2">Belongs to the syntaxin family.</text>
</comment>
<reference evidence="6 7" key="1">
    <citation type="submission" date="2011-07" db="EMBL/GenBank/DDBJ databases">
        <authorList>
            <person name="Coyne R."/>
            <person name="Brami D."/>
            <person name="Johnson J."/>
            <person name="Hostetler J."/>
            <person name="Hannick L."/>
            <person name="Clark T."/>
            <person name="Cassidy-Hanley D."/>
            <person name="Inman J."/>
        </authorList>
    </citation>
    <scope>NUCLEOTIDE SEQUENCE [LARGE SCALE GENOMIC DNA]</scope>
    <source>
        <strain evidence="6 7">G5</strain>
    </source>
</reference>